<gene>
    <name evidence="2" type="ORF">AAFF_G00408490</name>
</gene>
<dbReference type="AlphaFoldDB" id="A0AAD7SBW6"/>
<keyword evidence="3" id="KW-1185">Reference proteome</keyword>
<feature type="compositionally biased region" description="Basic and acidic residues" evidence="1">
    <location>
        <begin position="182"/>
        <end position="191"/>
    </location>
</feature>
<comment type="caution">
    <text evidence="2">The sequence shown here is derived from an EMBL/GenBank/DDBJ whole genome shotgun (WGS) entry which is preliminary data.</text>
</comment>
<evidence type="ECO:0000313" key="3">
    <source>
        <dbReference type="Proteomes" id="UP001221898"/>
    </source>
</evidence>
<feature type="compositionally biased region" description="Polar residues" evidence="1">
    <location>
        <begin position="13"/>
        <end position="31"/>
    </location>
</feature>
<feature type="region of interest" description="Disordered" evidence="1">
    <location>
        <begin position="1"/>
        <end position="53"/>
    </location>
</feature>
<organism evidence="2 3">
    <name type="scientific">Aldrovandia affinis</name>
    <dbReference type="NCBI Taxonomy" id="143900"/>
    <lineage>
        <taxon>Eukaryota</taxon>
        <taxon>Metazoa</taxon>
        <taxon>Chordata</taxon>
        <taxon>Craniata</taxon>
        <taxon>Vertebrata</taxon>
        <taxon>Euteleostomi</taxon>
        <taxon>Actinopterygii</taxon>
        <taxon>Neopterygii</taxon>
        <taxon>Teleostei</taxon>
        <taxon>Notacanthiformes</taxon>
        <taxon>Halosauridae</taxon>
        <taxon>Aldrovandia</taxon>
    </lineage>
</organism>
<accession>A0AAD7SBW6</accession>
<sequence>MPNIPQAKKQKSNTHSFSSLIHSTPFHSPTQWHRREKIPFSETEEEKETTLPTTGPQIELAEVGHHAFPPPSTTNSDSSAPWKAAKTKTTTRIPIRAGASLQQGDELSHVNVVAPLLRTSPLGWRFGDKGTLLGFRDQLHQQQQQRRGQENLGLFAALIQWLPSRAHPKASPASPRKPSCGDCDRHNCTAR</sequence>
<proteinExistence type="predicted"/>
<feature type="region of interest" description="Disordered" evidence="1">
    <location>
        <begin position="166"/>
        <end position="191"/>
    </location>
</feature>
<evidence type="ECO:0000313" key="2">
    <source>
        <dbReference type="EMBL" id="KAJ8399744.1"/>
    </source>
</evidence>
<protein>
    <submittedName>
        <fullName evidence="2">Uncharacterized protein</fullName>
    </submittedName>
</protein>
<dbReference type="EMBL" id="JAINUG010000081">
    <property type="protein sequence ID" value="KAJ8399744.1"/>
    <property type="molecule type" value="Genomic_DNA"/>
</dbReference>
<feature type="compositionally biased region" description="Low complexity" evidence="1">
    <location>
        <begin position="166"/>
        <end position="178"/>
    </location>
</feature>
<evidence type="ECO:0000256" key="1">
    <source>
        <dbReference type="SAM" id="MobiDB-lite"/>
    </source>
</evidence>
<dbReference type="Proteomes" id="UP001221898">
    <property type="component" value="Unassembled WGS sequence"/>
</dbReference>
<name>A0AAD7SBW6_9TELE</name>
<reference evidence="2" key="1">
    <citation type="journal article" date="2023" name="Science">
        <title>Genome structures resolve the early diversification of teleost fishes.</title>
        <authorList>
            <person name="Parey E."/>
            <person name="Louis A."/>
            <person name="Montfort J."/>
            <person name="Bouchez O."/>
            <person name="Roques C."/>
            <person name="Iampietro C."/>
            <person name="Lluch J."/>
            <person name="Castinel A."/>
            <person name="Donnadieu C."/>
            <person name="Desvignes T."/>
            <person name="Floi Bucao C."/>
            <person name="Jouanno E."/>
            <person name="Wen M."/>
            <person name="Mejri S."/>
            <person name="Dirks R."/>
            <person name="Jansen H."/>
            <person name="Henkel C."/>
            <person name="Chen W.J."/>
            <person name="Zahm M."/>
            <person name="Cabau C."/>
            <person name="Klopp C."/>
            <person name="Thompson A.W."/>
            <person name="Robinson-Rechavi M."/>
            <person name="Braasch I."/>
            <person name="Lecointre G."/>
            <person name="Bobe J."/>
            <person name="Postlethwait J.H."/>
            <person name="Berthelot C."/>
            <person name="Roest Crollius H."/>
            <person name="Guiguen Y."/>
        </authorList>
    </citation>
    <scope>NUCLEOTIDE SEQUENCE</scope>
    <source>
        <strain evidence="2">NC1722</strain>
    </source>
</reference>